<keyword evidence="1" id="KW-1133">Transmembrane helix</keyword>
<dbReference type="KEGG" id="tsph:KIH39_07355"/>
<organism evidence="2 3">
    <name type="scientific">Telmatocola sphagniphila</name>
    <dbReference type="NCBI Taxonomy" id="1123043"/>
    <lineage>
        <taxon>Bacteria</taxon>
        <taxon>Pseudomonadati</taxon>
        <taxon>Planctomycetota</taxon>
        <taxon>Planctomycetia</taxon>
        <taxon>Gemmatales</taxon>
        <taxon>Gemmataceae</taxon>
    </lineage>
</organism>
<evidence type="ECO:0000256" key="1">
    <source>
        <dbReference type="SAM" id="Phobius"/>
    </source>
</evidence>
<gene>
    <name evidence="2" type="ORF">KIH39_07355</name>
</gene>
<protein>
    <submittedName>
        <fullName evidence="2">Uncharacterized protein</fullName>
    </submittedName>
</protein>
<accession>A0A8E6EW81</accession>
<keyword evidence="3" id="KW-1185">Reference proteome</keyword>
<feature type="transmembrane region" description="Helical" evidence="1">
    <location>
        <begin position="40"/>
        <end position="61"/>
    </location>
</feature>
<dbReference type="EMBL" id="CP074694">
    <property type="protein sequence ID" value="QVL33715.1"/>
    <property type="molecule type" value="Genomic_DNA"/>
</dbReference>
<feature type="transmembrane region" description="Helical" evidence="1">
    <location>
        <begin position="105"/>
        <end position="127"/>
    </location>
</feature>
<evidence type="ECO:0000313" key="3">
    <source>
        <dbReference type="Proteomes" id="UP000676194"/>
    </source>
</evidence>
<proteinExistence type="predicted"/>
<keyword evidence="1" id="KW-0472">Membrane</keyword>
<feature type="transmembrane region" description="Helical" evidence="1">
    <location>
        <begin position="73"/>
        <end position="93"/>
    </location>
</feature>
<keyword evidence="1" id="KW-0812">Transmembrane</keyword>
<name>A0A8E6EW81_9BACT</name>
<dbReference type="AlphaFoldDB" id="A0A8E6EW81"/>
<dbReference type="Proteomes" id="UP000676194">
    <property type="component" value="Chromosome"/>
</dbReference>
<evidence type="ECO:0000313" key="2">
    <source>
        <dbReference type="EMBL" id="QVL33715.1"/>
    </source>
</evidence>
<reference evidence="2" key="1">
    <citation type="submission" date="2021-05" db="EMBL/GenBank/DDBJ databases">
        <title>Complete genome sequence of the cellulolytic planctomycete Telmatocola sphagniphila SP2T and characterization of the first cellulase from planctomycetes.</title>
        <authorList>
            <person name="Rakitin A.L."/>
            <person name="Beletsky A.V."/>
            <person name="Naumoff D.G."/>
            <person name="Kulichevskaya I.S."/>
            <person name="Mardanov A.V."/>
            <person name="Ravin N.V."/>
            <person name="Dedysh S.N."/>
        </authorList>
    </citation>
    <scope>NUCLEOTIDE SEQUENCE</scope>
    <source>
        <strain evidence="2">SP2T</strain>
    </source>
</reference>
<dbReference type="RefSeq" id="WP_213498663.1">
    <property type="nucleotide sequence ID" value="NZ_CP074694.1"/>
</dbReference>
<sequence>MPLITIVFGLLLVALGYVGYEMPDLLGALPMKEGQVAPPSITALIPAFLGLALILCGLISLAAPGARKHAMHFAAMLGLFGIIGALVRPIMLLTKGELNFGSSPFRSQMLMCLISMIFLYLCVNSFISVRRARKAAAASTTSA</sequence>